<accession>A0ABV7G8P2</accession>
<organism evidence="1 2">
    <name type="scientific">Teichococcus globiformis</name>
    <dbReference type="NCBI Taxonomy" id="2307229"/>
    <lineage>
        <taxon>Bacteria</taxon>
        <taxon>Pseudomonadati</taxon>
        <taxon>Pseudomonadota</taxon>
        <taxon>Alphaproteobacteria</taxon>
        <taxon>Acetobacterales</taxon>
        <taxon>Roseomonadaceae</taxon>
        <taxon>Roseomonas</taxon>
    </lineage>
</organism>
<dbReference type="Proteomes" id="UP001595593">
    <property type="component" value="Unassembled WGS sequence"/>
</dbReference>
<comment type="caution">
    <text evidence="1">The sequence shown here is derived from an EMBL/GenBank/DDBJ whole genome shotgun (WGS) entry which is preliminary data.</text>
</comment>
<evidence type="ECO:0000313" key="2">
    <source>
        <dbReference type="Proteomes" id="UP001595593"/>
    </source>
</evidence>
<dbReference type="RefSeq" id="WP_379599717.1">
    <property type="nucleotide sequence ID" value="NZ_JBHRTN010000029.1"/>
</dbReference>
<dbReference type="EMBL" id="JBHRTN010000029">
    <property type="protein sequence ID" value="MFC3127600.1"/>
    <property type="molecule type" value="Genomic_DNA"/>
</dbReference>
<protein>
    <submittedName>
        <fullName evidence="1">Uncharacterized protein</fullName>
    </submittedName>
</protein>
<sequence length="139" mass="14447">MSETLIPEAAAGDAAFRHLLEAPDSPLAGLERLSGIMAARIGELQAALATERGRALELERQLGLAEARLAVEAMHSAGLAAQAAHLLGLGTAAPEAAEPSGETYVDGTPKSRLALIYEAAFDAQGRDMGIDAPERFRDG</sequence>
<reference evidence="2" key="1">
    <citation type="journal article" date="2019" name="Int. J. Syst. Evol. Microbiol.">
        <title>The Global Catalogue of Microorganisms (GCM) 10K type strain sequencing project: providing services to taxonomists for standard genome sequencing and annotation.</title>
        <authorList>
            <consortium name="The Broad Institute Genomics Platform"/>
            <consortium name="The Broad Institute Genome Sequencing Center for Infectious Disease"/>
            <person name="Wu L."/>
            <person name="Ma J."/>
        </authorList>
    </citation>
    <scope>NUCLEOTIDE SEQUENCE [LARGE SCALE GENOMIC DNA]</scope>
    <source>
        <strain evidence="2">KCTC 52094</strain>
    </source>
</reference>
<gene>
    <name evidence="1" type="ORF">ACFOD4_21255</name>
</gene>
<proteinExistence type="predicted"/>
<evidence type="ECO:0000313" key="1">
    <source>
        <dbReference type="EMBL" id="MFC3127600.1"/>
    </source>
</evidence>
<keyword evidence="2" id="KW-1185">Reference proteome</keyword>
<name>A0ABV7G8P2_9PROT</name>